<sequence length="153" mass="17928">MNKTHRPRANSTRLPLYGDPPPRYNPRSESPDSAAYRHRAGRGKNARRRWISFQNYVWGCVLLCRIHRPRTWLSCFRWALLVLLLLGLIINLLWELHVEIMVYPRSWVAREITPVEPLAGCFEQSRISRLYNMTAAMSPKRFEIQAGIPMRIG</sequence>
<dbReference type="EMBL" id="KV426474">
    <property type="protein sequence ID" value="KZV80523.1"/>
    <property type="molecule type" value="Genomic_DNA"/>
</dbReference>
<dbReference type="Proteomes" id="UP000077266">
    <property type="component" value="Unassembled WGS sequence"/>
</dbReference>
<dbReference type="OrthoDB" id="2619304at2759"/>
<feature type="non-terminal residue" evidence="3">
    <location>
        <position position="153"/>
    </location>
</feature>
<evidence type="ECO:0000256" key="2">
    <source>
        <dbReference type="SAM" id="Phobius"/>
    </source>
</evidence>
<dbReference type="InParanoid" id="A0A165BFC5"/>
<protein>
    <submittedName>
        <fullName evidence="3">Uncharacterized protein</fullName>
    </submittedName>
</protein>
<evidence type="ECO:0000313" key="4">
    <source>
        <dbReference type="Proteomes" id="UP000077266"/>
    </source>
</evidence>
<reference evidence="3 4" key="1">
    <citation type="journal article" date="2016" name="Mol. Biol. Evol.">
        <title>Comparative Genomics of Early-Diverging Mushroom-Forming Fungi Provides Insights into the Origins of Lignocellulose Decay Capabilities.</title>
        <authorList>
            <person name="Nagy L.G."/>
            <person name="Riley R."/>
            <person name="Tritt A."/>
            <person name="Adam C."/>
            <person name="Daum C."/>
            <person name="Floudas D."/>
            <person name="Sun H."/>
            <person name="Yadav J.S."/>
            <person name="Pangilinan J."/>
            <person name="Larsson K.H."/>
            <person name="Matsuura K."/>
            <person name="Barry K."/>
            <person name="Labutti K."/>
            <person name="Kuo R."/>
            <person name="Ohm R.A."/>
            <person name="Bhattacharya S.S."/>
            <person name="Shirouzu T."/>
            <person name="Yoshinaga Y."/>
            <person name="Martin F.M."/>
            <person name="Grigoriev I.V."/>
            <person name="Hibbett D.S."/>
        </authorList>
    </citation>
    <scope>NUCLEOTIDE SEQUENCE [LARGE SCALE GENOMIC DNA]</scope>
    <source>
        <strain evidence="3 4">HHB12029</strain>
    </source>
</reference>
<keyword evidence="2" id="KW-0812">Transmembrane</keyword>
<organism evidence="3 4">
    <name type="scientific">Exidia glandulosa HHB12029</name>
    <dbReference type="NCBI Taxonomy" id="1314781"/>
    <lineage>
        <taxon>Eukaryota</taxon>
        <taxon>Fungi</taxon>
        <taxon>Dikarya</taxon>
        <taxon>Basidiomycota</taxon>
        <taxon>Agaricomycotina</taxon>
        <taxon>Agaricomycetes</taxon>
        <taxon>Auriculariales</taxon>
        <taxon>Exidiaceae</taxon>
        <taxon>Exidia</taxon>
    </lineage>
</organism>
<keyword evidence="2" id="KW-1133">Transmembrane helix</keyword>
<evidence type="ECO:0000256" key="1">
    <source>
        <dbReference type="SAM" id="MobiDB-lite"/>
    </source>
</evidence>
<name>A0A165BFC5_EXIGL</name>
<keyword evidence="2" id="KW-0472">Membrane</keyword>
<keyword evidence="4" id="KW-1185">Reference proteome</keyword>
<evidence type="ECO:0000313" key="3">
    <source>
        <dbReference type="EMBL" id="KZV80523.1"/>
    </source>
</evidence>
<feature type="transmembrane region" description="Helical" evidence="2">
    <location>
        <begin position="75"/>
        <end position="94"/>
    </location>
</feature>
<feature type="region of interest" description="Disordered" evidence="1">
    <location>
        <begin position="1"/>
        <end position="38"/>
    </location>
</feature>
<accession>A0A165BFC5</accession>
<proteinExistence type="predicted"/>
<dbReference type="AlphaFoldDB" id="A0A165BFC5"/>
<gene>
    <name evidence="3" type="ORF">EXIGLDRAFT_630039</name>
</gene>